<dbReference type="InterPro" id="IPR051807">
    <property type="entry name" value="Sec-metab_biosynth-assoc"/>
</dbReference>
<dbReference type="Proteomes" id="UP000672526">
    <property type="component" value="Unassembled WGS sequence"/>
</dbReference>
<dbReference type="SUPFAM" id="SSF54909">
    <property type="entry name" value="Dimeric alpha+beta barrel"/>
    <property type="match status" value="1"/>
</dbReference>
<organism evidence="3 4">
    <name type="scientific">Paraburkholderia haematera</name>
    <dbReference type="NCBI Taxonomy" id="2793077"/>
    <lineage>
        <taxon>Bacteria</taxon>
        <taxon>Pseudomonadati</taxon>
        <taxon>Pseudomonadota</taxon>
        <taxon>Betaproteobacteria</taxon>
        <taxon>Burkholderiales</taxon>
        <taxon>Burkholderiaceae</taxon>
        <taxon>Paraburkholderia</taxon>
    </lineage>
</organism>
<sequence length="105" mass="11693">MLYILYCKDNPRVSVHVRTMHKEAHLAYLADHAGLIVLGGAMLDEDGETRVGSTLILNVGSRAEAEAFSVNEPFRRAGLYASVDIIRMRRAQWRPELAPQSVDGK</sequence>
<dbReference type="Pfam" id="PF03795">
    <property type="entry name" value="YCII"/>
    <property type="match status" value="1"/>
</dbReference>
<dbReference type="PANTHER" id="PTHR33606:SF3">
    <property type="entry name" value="PROTEIN YCII"/>
    <property type="match status" value="1"/>
</dbReference>
<protein>
    <recommendedName>
        <fullName evidence="2">YCII-related domain-containing protein</fullName>
    </recommendedName>
</protein>
<dbReference type="EMBL" id="CAJNBK010000022">
    <property type="protein sequence ID" value="CAE6809379.1"/>
    <property type="molecule type" value="Genomic_DNA"/>
</dbReference>
<reference evidence="3 4" key="1">
    <citation type="submission" date="2021-02" db="EMBL/GenBank/DDBJ databases">
        <authorList>
            <person name="Vanwijnsberghe S."/>
        </authorList>
    </citation>
    <scope>NUCLEOTIDE SEQUENCE [LARGE SCALE GENOMIC DNA]</scope>
    <source>
        <strain evidence="3 4">LMG 31837</strain>
    </source>
</reference>
<evidence type="ECO:0000313" key="3">
    <source>
        <dbReference type="EMBL" id="CAE6809379.1"/>
    </source>
</evidence>
<evidence type="ECO:0000313" key="4">
    <source>
        <dbReference type="Proteomes" id="UP000672526"/>
    </source>
</evidence>
<accession>A0ABN7MNN4</accession>
<dbReference type="InterPro" id="IPR011008">
    <property type="entry name" value="Dimeric_a/b-barrel"/>
</dbReference>
<evidence type="ECO:0000256" key="1">
    <source>
        <dbReference type="ARBA" id="ARBA00007689"/>
    </source>
</evidence>
<dbReference type="RefSeq" id="WP_211615090.1">
    <property type="nucleotide sequence ID" value="NZ_CAJNBK010000022.1"/>
</dbReference>
<proteinExistence type="inferred from homology"/>
<gene>
    <name evidence="3" type="ORF">R69888_05588</name>
</gene>
<evidence type="ECO:0000259" key="2">
    <source>
        <dbReference type="Pfam" id="PF03795"/>
    </source>
</evidence>
<comment type="caution">
    <text evidence="3">The sequence shown here is derived from an EMBL/GenBank/DDBJ whole genome shotgun (WGS) entry which is preliminary data.</text>
</comment>
<dbReference type="InterPro" id="IPR005545">
    <property type="entry name" value="YCII"/>
</dbReference>
<dbReference type="Gene3D" id="3.30.70.1060">
    <property type="entry name" value="Dimeric alpha+beta barrel"/>
    <property type="match status" value="1"/>
</dbReference>
<dbReference type="PANTHER" id="PTHR33606">
    <property type="entry name" value="PROTEIN YCII"/>
    <property type="match status" value="1"/>
</dbReference>
<feature type="domain" description="YCII-related" evidence="2">
    <location>
        <begin position="1"/>
        <end position="88"/>
    </location>
</feature>
<name>A0ABN7MNN4_9BURK</name>
<comment type="similarity">
    <text evidence="1">Belongs to the YciI family.</text>
</comment>
<keyword evidence="4" id="KW-1185">Reference proteome</keyword>